<dbReference type="InterPro" id="IPR000182">
    <property type="entry name" value="GNAT_dom"/>
</dbReference>
<feature type="domain" description="N-acetyltransferase" evidence="1">
    <location>
        <begin position="11"/>
        <end position="175"/>
    </location>
</feature>
<evidence type="ECO:0000259" key="1">
    <source>
        <dbReference type="PROSITE" id="PS51186"/>
    </source>
</evidence>
<name>A0A023DK57_9BACL</name>
<dbReference type="PANTHER" id="PTHR43415:SF4">
    <property type="entry name" value="N-ACETYLTRANSFERASE DOMAIN-CONTAINING PROTEIN"/>
    <property type="match status" value="1"/>
</dbReference>
<dbReference type="EMBL" id="BAWO01000083">
    <property type="protein sequence ID" value="GAJ41657.1"/>
    <property type="molecule type" value="Genomic_DNA"/>
</dbReference>
<reference evidence="2 3" key="1">
    <citation type="submission" date="2014-04" db="EMBL/GenBank/DDBJ databases">
        <title>Whole genome shotgun sequence of Geobacillus caldoxylosilyticus NBRC 107762.</title>
        <authorList>
            <person name="Hosoyama A."/>
            <person name="Hosoyama Y."/>
            <person name="Katano-Makiyama Y."/>
            <person name="Tsuchikane K."/>
            <person name="Ohji S."/>
            <person name="Ichikawa N."/>
            <person name="Yamazoe A."/>
            <person name="Fujita N."/>
        </authorList>
    </citation>
    <scope>NUCLEOTIDE SEQUENCE [LARGE SCALE GENOMIC DNA]</scope>
    <source>
        <strain evidence="2 3">NBRC 107762</strain>
    </source>
</reference>
<organism evidence="2 3">
    <name type="scientific">Parageobacillus caldoxylosilyticus NBRC 107762</name>
    <dbReference type="NCBI Taxonomy" id="1220594"/>
    <lineage>
        <taxon>Bacteria</taxon>
        <taxon>Bacillati</taxon>
        <taxon>Bacillota</taxon>
        <taxon>Bacilli</taxon>
        <taxon>Bacillales</taxon>
        <taxon>Anoxybacillaceae</taxon>
        <taxon>Saccharococcus</taxon>
    </lineage>
</organism>
<dbReference type="Gene3D" id="3.40.630.30">
    <property type="match status" value="1"/>
</dbReference>
<dbReference type="InterPro" id="IPR016181">
    <property type="entry name" value="Acyl_CoA_acyltransferase"/>
</dbReference>
<keyword evidence="3" id="KW-1185">Reference proteome</keyword>
<dbReference type="PANTHER" id="PTHR43415">
    <property type="entry name" value="SPERMIDINE N(1)-ACETYLTRANSFERASE"/>
    <property type="match status" value="1"/>
</dbReference>
<evidence type="ECO:0000313" key="2">
    <source>
        <dbReference type="EMBL" id="GAJ41657.1"/>
    </source>
</evidence>
<dbReference type="Pfam" id="PF13302">
    <property type="entry name" value="Acetyltransf_3"/>
    <property type="match status" value="1"/>
</dbReference>
<dbReference type="Proteomes" id="UP000023561">
    <property type="component" value="Unassembled WGS sequence"/>
</dbReference>
<dbReference type="AlphaFoldDB" id="A0A023DK57"/>
<dbReference type="GO" id="GO:0016747">
    <property type="term" value="F:acyltransferase activity, transferring groups other than amino-acyl groups"/>
    <property type="evidence" value="ECO:0007669"/>
    <property type="project" value="InterPro"/>
</dbReference>
<accession>A0A023DK57</accession>
<proteinExistence type="predicted"/>
<keyword evidence="2" id="KW-0808">Transferase</keyword>
<comment type="caution">
    <text evidence="2">The sequence shown here is derived from an EMBL/GenBank/DDBJ whole genome shotgun (WGS) entry which is preliminary data.</text>
</comment>
<dbReference type="SUPFAM" id="SSF55729">
    <property type="entry name" value="Acyl-CoA N-acyltransferases (Nat)"/>
    <property type="match status" value="1"/>
</dbReference>
<protein>
    <submittedName>
        <fullName evidence="2">Putative acetyltransferase</fullName>
    </submittedName>
</protein>
<dbReference type="CDD" id="cd04301">
    <property type="entry name" value="NAT_SF"/>
    <property type="match status" value="1"/>
</dbReference>
<evidence type="ECO:0000313" key="3">
    <source>
        <dbReference type="Proteomes" id="UP000023561"/>
    </source>
</evidence>
<sequence length="218" mass="25911">MRKLLLTGKRISLRTPTQDDLPILYNLIYGVENPEWKKYDAPYYPLEFCTFEKFSETMEERMNFTDVPSQMIMEHQGQIIGMVSYYWEDKRTRWLEIGIVIYSPEHWNGGFGTEALSLWIDYLFENLTIERVGLTTWSGNPRMIRCAEKLGMRLEGRMRKCRYYNGEYYDSIRMGILREEWDEFKKNNSLFNPHGRTNELPSSVVPRSDAWVANRGVQ</sequence>
<dbReference type="PROSITE" id="PS51186">
    <property type="entry name" value="GNAT"/>
    <property type="match status" value="1"/>
</dbReference>
<gene>
    <name evidence="2" type="ORF">GCA01S_083_00160</name>
</gene>